<keyword evidence="2" id="KW-1185">Reference proteome</keyword>
<proteinExistence type="predicted"/>
<dbReference type="AlphaFoldDB" id="A0A8H7ZQ73"/>
<dbReference type="EMBL" id="JAEFCI010010641">
    <property type="protein sequence ID" value="KAG5457097.1"/>
    <property type="molecule type" value="Genomic_DNA"/>
</dbReference>
<gene>
    <name evidence="1" type="ORF">BJ554DRAFT_2984</name>
</gene>
<sequence>MRDLEPLEAVTGLGLLANDIKDGVNEFGALSVVALSPVISRARLPKDKVVWPEELAEGACPDGVHRSWFEVD</sequence>
<dbReference type="Proteomes" id="UP000673691">
    <property type="component" value="Unassembled WGS sequence"/>
</dbReference>
<organism evidence="1 2">
    <name type="scientific">Olpidium bornovanus</name>
    <dbReference type="NCBI Taxonomy" id="278681"/>
    <lineage>
        <taxon>Eukaryota</taxon>
        <taxon>Fungi</taxon>
        <taxon>Fungi incertae sedis</taxon>
        <taxon>Olpidiomycota</taxon>
        <taxon>Olpidiomycotina</taxon>
        <taxon>Olpidiomycetes</taxon>
        <taxon>Olpidiales</taxon>
        <taxon>Olpidiaceae</taxon>
        <taxon>Olpidium</taxon>
    </lineage>
</organism>
<reference evidence="1 2" key="1">
    <citation type="journal article" name="Sci. Rep.">
        <title>Genome-scale phylogenetic analyses confirm Olpidium as the closest living zoosporic fungus to the non-flagellated, terrestrial fungi.</title>
        <authorList>
            <person name="Chang Y."/>
            <person name="Rochon D."/>
            <person name="Sekimoto S."/>
            <person name="Wang Y."/>
            <person name="Chovatia M."/>
            <person name="Sandor L."/>
            <person name="Salamov A."/>
            <person name="Grigoriev I.V."/>
            <person name="Stajich J.E."/>
            <person name="Spatafora J.W."/>
        </authorList>
    </citation>
    <scope>NUCLEOTIDE SEQUENCE [LARGE SCALE GENOMIC DNA]</scope>
    <source>
        <strain evidence="1">S191</strain>
    </source>
</reference>
<comment type="caution">
    <text evidence="1">The sequence shown here is derived from an EMBL/GenBank/DDBJ whole genome shotgun (WGS) entry which is preliminary data.</text>
</comment>
<name>A0A8H7ZQ73_9FUNG</name>
<evidence type="ECO:0000313" key="1">
    <source>
        <dbReference type="EMBL" id="KAG5457097.1"/>
    </source>
</evidence>
<accession>A0A8H7ZQ73</accession>
<protein>
    <submittedName>
        <fullName evidence="1">Uncharacterized protein</fullName>
    </submittedName>
</protein>
<evidence type="ECO:0000313" key="2">
    <source>
        <dbReference type="Proteomes" id="UP000673691"/>
    </source>
</evidence>